<dbReference type="Gene3D" id="3.30.470.20">
    <property type="entry name" value="ATP-grasp fold, B domain"/>
    <property type="match status" value="1"/>
</dbReference>
<keyword evidence="6 13" id="KW-0547">Nucleotide-binding</keyword>
<dbReference type="SUPFAM" id="SSF51246">
    <property type="entry name" value="Rudiment single hybrid motif"/>
    <property type="match status" value="1"/>
</dbReference>
<dbReference type="Gene3D" id="3.30.1490.20">
    <property type="entry name" value="ATP-grasp fold, A domain"/>
    <property type="match status" value="1"/>
</dbReference>
<dbReference type="RefSeq" id="WP_062958600.1">
    <property type="nucleotide sequence ID" value="NZ_JALLPZ010000001.1"/>
</dbReference>
<dbReference type="InterPro" id="IPR020561">
    <property type="entry name" value="PRibGlycinamid_synth_ATP-grasp"/>
</dbReference>
<reference evidence="15 16" key="1">
    <citation type="submission" date="2014-07" db="EMBL/GenBank/DDBJ databases">
        <title>Draft genome sequence of Thalassospira xiamenensis IB13.</title>
        <authorList>
            <person name="Lai Q."/>
            <person name="Shao Z."/>
        </authorList>
    </citation>
    <scope>NUCLEOTIDE SEQUENCE [LARGE SCALE GENOMIC DNA]</scope>
    <source>
        <strain evidence="15 16">IB13</strain>
    </source>
</reference>
<keyword evidence="5 12" id="KW-0436">Ligase</keyword>
<dbReference type="PROSITE" id="PS50975">
    <property type="entry name" value="ATP_GRASP"/>
    <property type="match status" value="1"/>
</dbReference>
<dbReference type="FunFam" id="3.90.600.10:FF:000001">
    <property type="entry name" value="Trifunctional purine biosynthetic protein adenosine-3"/>
    <property type="match status" value="1"/>
</dbReference>
<feature type="domain" description="ATP-grasp" evidence="14">
    <location>
        <begin position="107"/>
        <end position="314"/>
    </location>
</feature>
<dbReference type="InterPro" id="IPR020562">
    <property type="entry name" value="PRibGlycinamide_synth_N"/>
</dbReference>
<keyword evidence="7 12" id="KW-0658">Purine biosynthesis</keyword>
<evidence type="ECO:0000256" key="1">
    <source>
        <dbReference type="ARBA" id="ARBA00001936"/>
    </source>
</evidence>
<dbReference type="UniPathway" id="UPA00074">
    <property type="reaction ID" value="UER00125"/>
</dbReference>
<dbReference type="Pfam" id="PF02844">
    <property type="entry name" value="GARS_N"/>
    <property type="match status" value="1"/>
</dbReference>
<comment type="cofactor">
    <cofactor evidence="1">
        <name>Mn(2+)</name>
        <dbReference type="ChEBI" id="CHEBI:29035"/>
    </cofactor>
</comment>
<evidence type="ECO:0000256" key="11">
    <source>
        <dbReference type="ARBA" id="ARBA00042864"/>
    </source>
</evidence>
<dbReference type="PROSITE" id="PS00184">
    <property type="entry name" value="GARS"/>
    <property type="match status" value="1"/>
</dbReference>
<dbReference type="NCBIfam" id="TIGR00877">
    <property type="entry name" value="purD"/>
    <property type="match status" value="1"/>
</dbReference>
<evidence type="ECO:0000256" key="13">
    <source>
        <dbReference type="PROSITE-ProRule" id="PRU00409"/>
    </source>
</evidence>
<comment type="caution">
    <text evidence="15">The sequence shown here is derived from an EMBL/GenBank/DDBJ whole genome shotgun (WGS) entry which is preliminary data.</text>
</comment>
<gene>
    <name evidence="12" type="primary">purD</name>
    <name evidence="15" type="ORF">TH44_20070</name>
</gene>
<evidence type="ECO:0000256" key="12">
    <source>
        <dbReference type="HAMAP-Rule" id="MF_00138"/>
    </source>
</evidence>
<comment type="cofactor">
    <cofactor evidence="2">
        <name>Mg(2+)</name>
        <dbReference type="ChEBI" id="CHEBI:18420"/>
    </cofactor>
</comment>
<dbReference type="GO" id="GO:0004637">
    <property type="term" value="F:phosphoribosylamine-glycine ligase activity"/>
    <property type="evidence" value="ECO:0007669"/>
    <property type="project" value="UniProtKB-UniRule"/>
</dbReference>
<protein>
    <recommendedName>
        <fullName evidence="4 12">Phosphoribosylamine--glycine ligase</fullName>
        <ecNumber evidence="4 12">6.3.4.13</ecNumber>
    </recommendedName>
    <alternativeName>
        <fullName evidence="12">GARS</fullName>
    </alternativeName>
    <alternativeName>
        <fullName evidence="10 12">Glycinamide ribonucleotide synthetase</fullName>
    </alternativeName>
    <alternativeName>
        <fullName evidence="11 12">Phosphoribosylglycinamide synthetase</fullName>
    </alternativeName>
</protein>
<organism evidence="15 16">
    <name type="scientific">Thalassospira xiamenensis</name>
    <dbReference type="NCBI Taxonomy" id="220697"/>
    <lineage>
        <taxon>Bacteria</taxon>
        <taxon>Pseudomonadati</taxon>
        <taxon>Pseudomonadota</taxon>
        <taxon>Alphaproteobacteria</taxon>
        <taxon>Rhodospirillales</taxon>
        <taxon>Thalassospiraceae</taxon>
        <taxon>Thalassospira</taxon>
    </lineage>
</organism>
<dbReference type="InterPro" id="IPR000115">
    <property type="entry name" value="PRibGlycinamide_synth"/>
</dbReference>
<dbReference type="InterPro" id="IPR016185">
    <property type="entry name" value="PreATP-grasp_dom_sf"/>
</dbReference>
<sequence length="427" mass="44595">MKVLVVGGGGREHALCWAIAKSPRLTKLWCAPGNAGIADSAQCVPISDSDIDGLVKFATDNAVDLVVVGPEAPLVAGLVDALDAVGIKSFGCSKAAAQLEGSKGFMKDMVAKFGVPSAAYGRFTTPDEARAFVEKHGAPIVVKTDGLAAGKGVTICQTVDEALAAIDECMVGGKFGDAGAELVIEEFMTGEEASFFAVCDGENVIPLIAAQDHKAVGEGDTGPNTGGMGAYSPAPVFTKSVEGKVMEQIIVPTVKGMAAEGHPFKGVLFAGLMIDDAGNPKLIEYNIRFGDPECQVLMTRLKSDVLDILDGAATGKLDTVKPEWHDETAMVVVMAAKGYPGSYDKGTEIRNVADADAMDKVKVLHAGTKMDGDKLTATGGRVLGVTARGTSVTEAQKRAYEAVDAINWPGGFCRRDIGWRAIAREQK</sequence>
<dbReference type="Gene3D" id="3.90.600.10">
    <property type="entry name" value="Phosphoribosylglycinamide synthetase, C-terminal domain"/>
    <property type="match status" value="1"/>
</dbReference>
<dbReference type="EC" id="6.3.4.13" evidence="4 12"/>
<dbReference type="InterPro" id="IPR020559">
    <property type="entry name" value="PRibGlycinamide_synth_CS"/>
</dbReference>
<dbReference type="HAMAP" id="MF_00138">
    <property type="entry name" value="GARS"/>
    <property type="match status" value="1"/>
</dbReference>
<dbReference type="InterPro" id="IPR011761">
    <property type="entry name" value="ATP-grasp"/>
</dbReference>
<dbReference type="PANTHER" id="PTHR43472:SF1">
    <property type="entry name" value="PHOSPHORIBOSYLAMINE--GLYCINE LIGASE, CHLOROPLASTIC"/>
    <property type="match status" value="1"/>
</dbReference>
<dbReference type="GO" id="GO:0006189">
    <property type="term" value="P:'de novo' IMP biosynthetic process"/>
    <property type="evidence" value="ECO:0007669"/>
    <property type="project" value="UniProtKB-UniRule"/>
</dbReference>
<evidence type="ECO:0000259" key="14">
    <source>
        <dbReference type="PROSITE" id="PS50975"/>
    </source>
</evidence>
<dbReference type="AlphaFoldDB" id="A0A367WYF7"/>
<comment type="pathway">
    <text evidence="3 12">Purine metabolism; IMP biosynthesis via de novo pathway; N(1)-(5-phospho-D-ribosyl)glycinamide from 5-phospho-alpha-D-ribose 1-diphosphate: step 2/2.</text>
</comment>
<evidence type="ECO:0000256" key="6">
    <source>
        <dbReference type="ARBA" id="ARBA00022741"/>
    </source>
</evidence>
<comment type="catalytic activity">
    <reaction evidence="12">
        <text>5-phospho-beta-D-ribosylamine + glycine + ATP = N(1)-(5-phospho-beta-D-ribosyl)glycinamide + ADP + phosphate + H(+)</text>
        <dbReference type="Rhea" id="RHEA:17453"/>
        <dbReference type="ChEBI" id="CHEBI:15378"/>
        <dbReference type="ChEBI" id="CHEBI:30616"/>
        <dbReference type="ChEBI" id="CHEBI:43474"/>
        <dbReference type="ChEBI" id="CHEBI:57305"/>
        <dbReference type="ChEBI" id="CHEBI:58681"/>
        <dbReference type="ChEBI" id="CHEBI:143788"/>
        <dbReference type="ChEBI" id="CHEBI:456216"/>
        <dbReference type="EC" id="6.3.4.13"/>
    </reaction>
</comment>
<dbReference type="InterPro" id="IPR013815">
    <property type="entry name" value="ATP_grasp_subdomain_1"/>
</dbReference>
<dbReference type="GO" id="GO:0046872">
    <property type="term" value="F:metal ion binding"/>
    <property type="evidence" value="ECO:0007669"/>
    <property type="project" value="InterPro"/>
</dbReference>
<evidence type="ECO:0000313" key="16">
    <source>
        <dbReference type="Proteomes" id="UP000252266"/>
    </source>
</evidence>
<comment type="similarity">
    <text evidence="9 12">Belongs to the GARS family.</text>
</comment>
<dbReference type="Pfam" id="PF02843">
    <property type="entry name" value="GARS_C"/>
    <property type="match status" value="1"/>
</dbReference>
<dbReference type="SUPFAM" id="SSF52440">
    <property type="entry name" value="PreATP-grasp domain"/>
    <property type="match status" value="1"/>
</dbReference>
<accession>A0A367WYF7</accession>
<evidence type="ECO:0000256" key="7">
    <source>
        <dbReference type="ARBA" id="ARBA00022755"/>
    </source>
</evidence>
<dbReference type="SMART" id="SM01210">
    <property type="entry name" value="GARS_C"/>
    <property type="match status" value="1"/>
</dbReference>
<dbReference type="PANTHER" id="PTHR43472">
    <property type="entry name" value="PHOSPHORIBOSYLAMINE--GLYCINE LIGASE"/>
    <property type="match status" value="1"/>
</dbReference>
<evidence type="ECO:0000256" key="4">
    <source>
        <dbReference type="ARBA" id="ARBA00013255"/>
    </source>
</evidence>
<dbReference type="FunFam" id="3.30.470.20:FF:000031">
    <property type="entry name" value="Phosphoribosylamine--glycine ligase"/>
    <property type="match status" value="1"/>
</dbReference>
<dbReference type="EMBL" id="JPWJ01000012">
    <property type="protein sequence ID" value="RCK46427.1"/>
    <property type="molecule type" value="Genomic_DNA"/>
</dbReference>
<dbReference type="InterPro" id="IPR020560">
    <property type="entry name" value="PRibGlycinamide_synth_C-dom"/>
</dbReference>
<dbReference type="InterPro" id="IPR037123">
    <property type="entry name" value="PRibGlycinamide_synth_C_sf"/>
</dbReference>
<dbReference type="GO" id="GO:0009113">
    <property type="term" value="P:purine nucleobase biosynthetic process"/>
    <property type="evidence" value="ECO:0007669"/>
    <property type="project" value="InterPro"/>
</dbReference>
<evidence type="ECO:0000256" key="10">
    <source>
        <dbReference type="ARBA" id="ARBA00042242"/>
    </source>
</evidence>
<evidence type="ECO:0000313" key="15">
    <source>
        <dbReference type="EMBL" id="RCK46427.1"/>
    </source>
</evidence>
<dbReference type="InterPro" id="IPR011054">
    <property type="entry name" value="Rudment_hybrid_motif"/>
</dbReference>
<proteinExistence type="inferred from homology"/>
<evidence type="ECO:0000256" key="5">
    <source>
        <dbReference type="ARBA" id="ARBA00022598"/>
    </source>
</evidence>
<keyword evidence="8 13" id="KW-0067">ATP-binding</keyword>
<dbReference type="SUPFAM" id="SSF56059">
    <property type="entry name" value="Glutathione synthetase ATP-binding domain-like"/>
    <property type="match status" value="1"/>
</dbReference>
<evidence type="ECO:0000256" key="8">
    <source>
        <dbReference type="ARBA" id="ARBA00022840"/>
    </source>
</evidence>
<dbReference type="Pfam" id="PF01071">
    <property type="entry name" value="GARS_A"/>
    <property type="match status" value="1"/>
</dbReference>
<name>A0A367WYF7_9PROT</name>
<dbReference type="SMART" id="SM01209">
    <property type="entry name" value="GARS_A"/>
    <property type="match status" value="1"/>
</dbReference>
<evidence type="ECO:0000256" key="3">
    <source>
        <dbReference type="ARBA" id="ARBA00005174"/>
    </source>
</evidence>
<dbReference type="GO" id="GO:0005524">
    <property type="term" value="F:ATP binding"/>
    <property type="evidence" value="ECO:0007669"/>
    <property type="project" value="UniProtKB-UniRule"/>
</dbReference>
<evidence type="ECO:0000256" key="2">
    <source>
        <dbReference type="ARBA" id="ARBA00001946"/>
    </source>
</evidence>
<dbReference type="Proteomes" id="UP000252266">
    <property type="component" value="Unassembled WGS sequence"/>
</dbReference>
<dbReference type="Gene3D" id="3.40.50.20">
    <property type="match status" value="1"/>
</dbReference>
<evidence type="ECO:0000256" key="9">
    <source>
        <dbReference type="ARBA" id="ARBA00038345"/>
    </source>
</evidence>